<dbReference type="EMBL" id="JACOFX010000032">
    <property type="protein sequence ID" value="MBC3911397.1"/>
    <property type="molecule type" value="Genomic_DNA"/>
</dbReference>
<dbReference type="RefSeq" id="WP_186957109.1">
    <property type="nucleotide sequence ID" value="NZ_JACOFX010000032.1"/>
</dbReference>
<sequence>MSDRALAVIIKNSPIDFVLTGPFGGRDRVMIRTENAGIDLIASCSQSVDRVQKRFTSDPILAVFGGRKRQLNVVSSMPVPDIRRDVDERESRLNFAWVGLASTMQIEKINYLFIQNTPDIFYAIKGRDEEDVEFNIAPIVLACSEMNEIRRRNGRMLRVLTGFYAVLALGVAVVMKF</sequence>
<dbReference type="Proteomes" id="UP000646911">
    <property type="component" value="Unassembled WGS sequence"/>
</dbReference>
<gene>
    <name evidence="2" type="ORF">H8L47_27930</name>
</gene>
<proteinExistence type="predicted"/>
<name>A0ABR6ZI40_9BURK</name>
<accession>A0ABR6ZI40</accession>
<reference evidence="2 3" key="1">
    <citation type="submission" date="2020-08" db="EMBL/GenBank/DDBJ databases">
        <title>Novel species isolated from subtropical streams in China.</title>
        <authorList>
            <person name="Lu H."/>
        </authorList>
    </citation>
    <scope>NUCLEOTIDE SEQUENCE [LARGE SCALE GENOMIC DNA]</scope>
    <source>
        <strain evidence="2 3">NL8W</strain>
    </source>
</reference>
<evidence type="ECO:0000313" key="2">
    <source>
        <dbReference type="EMBL" id="MBC3911397.1"/>
    </source>
</evidence>
<protein>
    <submittedName>
        <fullName evidence="2">Uncharacterized protein</fullName>
    </submittedName>
</protein>
<organism evidence="2 3">
    <name type="scientific">Undibacterium umbellatum</name>
    <dbReference type="NCBI Taxonomy" id="2762300"/>
    <lineage>
        <taxon>Bacteria</taxon>
        <taxon>Pseudomonadati</taxon>
        <taxon>Pseudomonadota</taxon>
        <taxon>Betaproteobacteria</taxon>
        <taxon>Burkholderiales</taxon>
        <taxon>Oxalobacteraceae</taxon>
        <taxon>Undibacterium</taxon>
    </lineage>
</organism>
<evidence type="ECO:0000313" key="3">
    <source>
        <dbReference type="Proteomes" id="UP000646911"/>
    </source>
</evidence>
<comment type="caution">
    <text evidence="2">The sequence shown here is derived from an EMBL/GenBank/DDBJ whole genome shotgun (WGS) entry which is preliminary data.</text>
</comment>
<keyword evidence="3" id="KW-1185">Reference proteome</keyword>
<keyword evidence="1" id="KW-0472">Membrane</keyword>
<evidence type="ECO:0000256" key="1">
    <source>
        <dbReference type="SAM" id="Phobius"/>
    </source>
</evidence>
<keyword evidence="1" id="KW-1133">Transmembrane helix</keyword>
<keyword evidence="1" id="KW-0812">Transmembrane</keyword>
<feature type="transmembrane region" description="Helical" evidence="1">
    <location>
        <begin position="156"/>
        <end position="175"/>
    </location>
</feature>